<sequence length="390" mass="44127">MMIPFFEVIDRSGGAVSAESRLARDMGRPAFDVALVDGIQRVRQWAKGIEATRVGLVFDPHFWYSQSLWMQWIEAVEAEDRGGGGLDAPLGNQNPQWRSGLFVPLYATLRQLEEAAAQTIRNPLWIERTVVSPSDVAVVMVDAAMLRKAPDDLRLCDLPRFWAERGAPLRIFCRGWLHAFSAVAEEGAREDLLAMTDWHGRVLELGCGAGRMGRRCLEMGNAVWWMGVDVDRSCLSRAREHLDAVLCCDLDLGLPISEKMRFDRIVCADVLEHLAFPWRLLAALRRHIADDGFLVASFPNVGHWSAVEDLLAGRWDEAPSGLCCVTHLRFGTKATWSRWIETAGWRPVRWESERFAMPQAWETMLSRSPVPWDRDALETLRYRVTAKPAD</sequence>
<comment type="caution">
    <text evidence="4">The sequence shown here is derived from an EMBL/GenBank/DDBJ whole genome shotgun (WGS) entry which is preliminary data.</text>
</comment>
<gene>
    <name evidence="4" type="ORF">ENS29_03460</name>
</gene>
<accession>A0A7C4RSA4</accession>
<evidence type="ECO:0000313" key="4">
    <source>
        <dbReference type="EMBL" id="HGU31897.1"/>
    </source>
</evidence>
<protein>
    <submittedName>
        <fullName evidence="4">Class I SAM-dependent methyltransferase</fullName>
    </submittedName>
</protein>
<dbReference type="CDD" id="cd02440">
    <property type="entry name" value="AdoMet_MTases"/>
    <property type="match status" value="1"/>
</dbReference>
<keyword evidence="3" id="KW-0949">S-adenosyl-L-methionine</keyword>
<reference evidence="4" key="1">
    <citation type="journal article" date="2020" name="mSystems">
        <title>Genome- and Community-Level Interaction Insights into Carbon Utilization and Element Cycling Functions of Hydrothermarchaeota in Hydrothermal Sediment.</title>
        <authorList>
            <person name="Zhou Z."/>
            <person name="Liu Y."/>
            <person name="Xu W."/>
            <person name="Pan J."/>
            <person name="Luo Z.H."/>
            <person name="Li M."/>
        </authorList>
    </citation>
    <scope>NUCLEOTIDE SEQUENCE [LARGE SCALE GENOMIC DNA]</scope>
    <source>
        <strain evidence="4">SpSt-477</strain>
    </source>
</reference>
<name>A0A7C4RSA4_9BACT</name>
<evidence type="ECO:0000256" key="2">
    <source>
        <dbReference type="ARBA" id="ARBA00022679"/>
    </source>
</evidence>
<dbReference type="PANTHER" id="PTHR43464">
    <property type="entry name" value="METHYLTRANSFERASE"/>
    <property type="match status" value="1"/>
</dbReference>
<dbReference type="PANTHER" id="PTHR43464:SF19">
    <property type="entry name" value="UBIQUINONE BIOSYNTHESIS O-METHYLTRANSFERASE, MITOCHONDRIAL"/>
    <property type="match status" value="1"/>
</dbReference>
<dbReference type="GO" id="GO:0008168">
    <property type="term" value="F:methyltransferase activity"/>
    <property type="evidence" value="ECO:0007669"/>
    <property type="project" value="UniProtKB-KW"/>
</dbReference>
<dbReference type="AlphaFoldDB" id="A0A7C4RSA4"/>
<evidence type="ECO:0000256" key="3">
    <source>
        <dbReference type="ARBA" id="ARBA00022691"/>
    </source>
</evidence>
<dbReference type="Pfam" id="PF13489">
    <property type="entry name" value="Methyltransf_23"/>
    <property type="match status" value="1"/>
</dbReference>
<dbReference type="InterPro" id="IPR029063">
    <property type="entry name" value="SAM-dependent_MTases_sf"/>
</dbReference>
<organism evidence="4">
    <name type="scientific">Desulfatirhabdium butyrativorans</name>
    <dbReference type="NCBI Taxonomy" id="340467"/>
    <lineage>
        <taxon>Bacteria</taxon>
        <taxon>Pseudomonadati</taxon>
        <taxon>Thermodesulfobacteriota</taxon>
        <taxon>Desulfobacteria</taxon>
        <taxon>Desulfobacterales</taxon>
        <taxon>Desulfatirhabdiaceae</taxon>
        <taxon>Desulfatirhabdium</taxon>
    </lineage>
</organism>
<dbReference type="EMBL" id="DSUH01000073">
    <property type="protein sequence ID" value="HGU31897.1"/>
    <property type="molecule type" value="Genomic_DNA"/>
</dbReference>
<dbReference type="Gene3D" id="3.40.50.150">
    <property type="entry name" value="Vaccinia Virus protein VP39"/>
    <property type="match status" value="1"/>
</dbReference>
<dbReference type="GO" id="GO:0032259">
    <property type="term" value="P:methylation"/>
    <property type="evidence" value="ECO:0007669"/>
    <property type="project" value="UniProtKB-KW"/>
</dbReference>
<keyword evidence="2 4" id="KW-0808">Transferase</keyword>
<dbReference type="SUPFAM" id="SSF53335">
    <property type="entry name" value="S-adenosyl-L-methionine-dependent methyltransferases"/>
    <property type="match status" value="1"/>
</dbReference>
<keyword evidence="1 4" id="KW-0489">Methyltransferase</keyword>
<proteinExistence type="predicted"/>
<evidence type="ECO:0000256" key="1">
    <source>
        <dbReference type="ARBA" id="ARBA00022603"/>
    </source>
</evidence>